<dbReference type="InterPro" id="IPR036427">
    <property type="entry name" value="Bromodomain-like_sf"/>
</dbReference>
<dbReference type="OrthoDB" id="6017at2759"/>
<dbReference type="Gene3D" id="1.20.920.10">
    <property type="entry name" value="Bromodomain-like"/>
    <property type="match status" value="1"/>
</dbReference>
<feature type="compositionally biased region" description="Basic and acidic residues" evidence="3">
    <location>
        <begin position="76"/>
        <end position="90"/>
    </location>
</feature>
<dbReference type="InterPro" id="IPR001487">
    <property type="entry name" value="Bromodomain"/>
</dbReference>
<reference evidence="5 6" key="1">
    <citation type="journal article" date="2016" name="Mol. Biol. Evol.">
        <title>Comparative Genomics of Early-Diverging Mushroom-Forming Fungi Provides Insights into the Origins of Lignocellulose Decay Capabilities.</title>
        <authorList>
            <person name="Nagy L.G."/>
            <person name="Riley R."/>
            <person name="Tritt A."/>
            <person name="Adam C."/>
            <person name="Daum C."/>
            <person name="Floudas D."/>
            <person name="Sun H."/>
            <person name="Yadav J.S."/>
            <person name="Pangilinan J."/>
            <person name="Larsson K.H."/>
            <person name="Matsuura K."/>
            <person name="Barry K."/>
            <person name="Labutti K."/>
            <person name="Kuo R."/>
            <person name="Ohm R.A."/>
            <person name="Bhattacharya S.S."/>
            <person name="Shirouzu T."/>
            <person name="Yoshinaga Y."/>
            <person name="Martin F.M."/>
            <person name="Grigoriev I.V."/>
            <person name="Hibbett D.S."/>
        </authorList>
    </citation>
    <scope>NUCLEOTIDE SEQUENCE [LARGE SCALE GENOMIC DNA]</scope>
    <source>
        <strain evidence="5 6">CBS 109695</strain>
    </source>
</reference>
<evidence type="ECO:0000256" key="2">
    <source>
        <dbReference type="PROSITE-ProRule" id="PRU00035"/>
    </source>
</evidence>
<evidence type="ECO:0000313" key="6">
    <source>
        <dbReference type="Proteomes" id="UP000076532"/>
    </source>
</evidence>
<sequence length="90" mass="10199">RKRIGSNTYKNAAAYKDDLRLMFDNARTYNQEGSWVYIDAEEMEKAFEGAWDRYVVGSGLPGAPDGTPVVATRPIGYDHMDGDYQHPKRP</sequence>
<feature type="non-terminal residue" evidence="5">
    <location>
        <position position="1"/>
    </location>
</feature>
<evidence type="ECO:0000256" key="3">
    <source>
        <dbReference type="SAM" id="MobiDB-lite"/>
    </source>
</evidence>
<keyword evidence="6" id="KW-1185">Reference proteome</keyword>
<dbReference type="GO" id="GO:0006325">
    <property type="term" value="P:chromatin organization"/>
    <property type="evidence" value="ECO:0007669"/>
    <property type="project" value="UniProtKB-ARBA"/>
</dbReference>
<name>A0A167SWH7_9AGAM</name>
<dbReference type="EMBL" id="KV418705">
    <property type="protein sequence ID" value="KZP02315.1"/>
    <property type="molecule type" value="Genomic_DNA"/>
</dbReference>
<dbReference type="PROSITE" id="PS50014">
    <property type="entry name" value="BROMODOMAIN_2"/>
    <property type="match status" value="1"/>
</dbReference>
<evidence type="ECO:0000259" key="4">
    <source>
        <dbReference type="PROSITE" id="PS50014"/>
    </source>
</evidence>
<dbReference type="AlphaFoldDB" id="A0A167SWH7"/>
<protein>
    <recommendedName>
        <fullName evidence="4">Bromo domain-containing protein</fullName>
    </recommendedName>
</protein>
<feature type="region of interest" description="Disordered" evidence="3">
    <location>
        <begin position="62"/>
        <end position="90"/>
    </location>
</feature>
<organism evidence="5 6">
    <name type="scientific">Athelia psychrophila</name>
    <dbReference type="NCBI Taxonomy" id="1759441"/>
    <lineage>
        <taxon>Eukaryota</taxon>
        <taxon>Fungi</taxon>
        <taxon>Dikarya</taxon>
        <taxon>Basidiomycota</taxon>
        <taxon>Agaricomycotina</taxon>
        <taxon>Agaricomycetes</taxon>
        <taxon>Agaricomycetidae</taxon>
        <taxon>Atheliales</taxon>
        <taxon>Atheliaceae</taxon>
        <taxon>Athelia</taxon>
    </lineage>
</organism>
<gene>
    <name evidence="5" type="ORF">FIBSPDRAFT_770890</name>
</gene>
<evidence type="ECO:0000256" key="1">
    <source>
        <dbReference type="ARBA" id="ARBA00023117"/>
    </source>
</evidence>
<dbReference type="Pfam" id="PF00439">
    <property type="entry name" value="Bromodomain"/>
    <property type="match status" value="1"/>
</dbReference>
<accession>A0A167SWH7</accession>
<evidence type="ECO:0000313" key="5">
    <source>
        <dbReference type="EMBL" id="KZP02315.1"/>
    </source>
</evidence>
<proteinExistence type="predicted"/>
<dbReference type="SUPFAM" id="SSF47370">
    <property type="entry name" value="Bromodomain"/>
    <property type="match status" value="1"/>
</dbReference>
<feature type="domain" description="Bromo" evidence="4">
    <location>
        <begin position="1"/>
        <end position="37"/>
    </location>
</feature>
<keyword evidence="1 2" id="KW-0103">Bromodomain</keyword>
<dbReference type="Proteomes" id="UP000076532">
    <property type="component" value="Unassembled WGS sequence"/>
</dbReference>
<dbReference type="STRING" id="436010.A0A167SWH7"/>